<keyword evidence="9 16" id="KW-1015">Disulfide bond</keyword>
<evidence type="ECO:0000256" key="7">
    <source>
        <dbReference type="ARBA" id="ARBA00023027"/>
    </source>
</evidence>
<dbReference type="GO" id="GO:0008137">
    <property type="term" value="F:NADH dehydrogenase (ubiquinone) activity"/>
    <property type="evidence" value="ECO:0007669"/>
    <property type="project" value="UniProtKB-EC"/>
</dbReference>
<dbReference type="EMBL" id="FMIK01000012">
    <property type="protein sequence ID" value="SCL83389.1"/>
    <property type="molecule type" value="Genomic_DNA"/>
</dbReference>
<keyword evidence="15" id="KW-0521">NADP</keyword>
<dbReference type="Pfam" id="PF13192">
    <property type="entry name" value="Thioredoxin_3"/>
    <property type="match status" value="1"/>
</dbReference>
<dbReference type="GO" id="GO:0051287">
    <property type="term" value="F:NAD binding"/>
    <property type="evidence" value="ECO:0007669"/>
    <property type="project" value="InterPro"/>
</dbReference>
<gene>
    <name evidence="20" type="ORF">BCB44BAC_00371</name>
</gene>
<feature type="coiled-coil region" evidence="17">
    <location>
        <begin position="266"/>
        <end position="300"/>
    </location>
</feature>
<feature type="disulfide bond" description="Redox-active" evidence="16">
    <location>
        <begin position="337"/>
        <end position="340"/>
    </location>
</feature>
<dbReference type="InterPro" id="IPR036188">
    <property type="entry name" value="FAD/NAD-bd_sf"/>
</dbReference>
<dbReference type="PROSITE" id="PS51354">
    <property type="entry name" value="GLUTAREDOXIN_2"/>
    <property type="match status" value="1"/>
</dbReference>
<dbReference type="InterPro" id="IPR012336">
    <property type="entry name" value="Thioredoxin-like_fold"/>
</dbReference>
<feature type="domain" description="FAD/NAD(P)-binding" evidence="18">
    <location>
        <begin position="209"/>
        <end position="490"/>
    </location>
</feature>
<keyword evidence="8" id="KW-0830">Ubiquinone</keyword>
<keyword evidence="4" id="KW-0285">Flavoprotein</keyword>
<dbReference type="PANTHER" id="PTHR48105">
    <property type="entry name" value="THIOREDOXIN REDUCTASE 1-RELATED-RELATED"/>
    <property type="match status" value="1"/>
</dbReference>
<dbReference type="Gene3D" id="3.50.50.60">
    <property type="entry name" value="FAD/NAD(P)-binding domain"/>
    <property type="match status" value="2"/>
</dbReference>
<evidence type="ECO:0000256" key="16">
    <source>
        <dbReference type="PIRSR" id="PIRSR000238-2"/>
    </source>
</evidence>
<dbReference type="GO" id="GO:0000302">
    <property type="term" value="P:response to reactive oxygen species"/>
    <property type="evidence" value="ECO:0007669"/>
    <property type="project" value="InterPro"/>
</dbReference>
<dbReference type="InterPro" id="IPR008255">
    <property type="entry name" value="Pyr_nucl-diS_OxRdtase_2_AS"/>
</dbReference>
<dbReference type="GO" id="GO:0050660">
    <property type="term" value="F:flavin adenine dinucleotide binding"/>
    <property type="evidence" value="ECO:0007669"/>
    <property type="project" value="InterPro"/>
</dbReference>
<feature type="binding site" evidence="15">
    <location>
        <begin position="210"/>
        <end position="225"/>
    </location>
    <ligand>
        <name>FAD</name>
        <dbReference type="ChEBI" id="CHEBI:57692"/>
    </ligand>
</feature>
<keyword evidence="7 15" id="KW-0520">NAD</keyword>
<evidence type="ECO:0000256" key="2">
    <source>
        <dbReference type="ARBA" id="ARBA00011738"/>
    </source>
</evidence>
<dbReference type="PROSITE" id="PS00573">
    <property type="entry name" value="PYRIDINE_REDOX_2"/>
    <property type="match status" value="1"/>
</dbReference>
<evidence type="ECO:0000256" key="8">
    <source>
        <dbReference type="ARBA" id="ARBA00023075"/>
    </source>
</evidence>
<dbReference type="RefSeq" id="WP_011983435.1">
    <property type="nucleotide sequence ID" value="NZ_CP024096.1"/>
</dbReference>
<evidence type="ECO:0000259" key="18">
    <source>
        <dbReference type="Pfam" id="PF07992"/>
    </source>
</evidence>
<evidence type="ECO:0000256" key="4">
    <source>
        <dbReference type="ARBA" id="ARBA00022630"/>
    </source>
</evidence>
<dbReference type="Pfam" id="PF07992">
    <property type="entry name" value="Pyr_redox_2"/>
    <property type="match status" value="1"/>
</dbReference>
<dbReference type="CDD" id="cd02974">
    <property type="entry name" value="AhpF_NTD_N"/>
    <property type="match status" value="1"/>
</dbReference>
<evidence type="ECO:0000259" key="19">
    <source>
        <dbReference type="Pfam" id="PF13192"/>
    </source>
</evidence>
<dbReference type="AlphaFoldDB" id="A0AAX2CBZ3"/>
<dbReference type="CDD" id="cd03026">
    <property type="entry name" value="AhpF_NTD_C"/>
    <property type="match status" value="1"/>
</dbReference>
<dbReference type="PIRSF" id="PIRSF000238">
    <property type="entry name" value="AhpF"/>
    <property type="match status" value="1"/>
</dbReference>
<proteinExistence type="inferred from homology"/>
<evidence type="ECO:0000256" key="12">
    <source>
        <dbReference type="ARBA" id="ARBA00056454"/>
    </source>
</evidence>
<dbReference type="InterPro" id="IPR036249">
    <property type="entry name" value="Thioredoxin-like_sf"/>
</dbReference>
<dbReference type="SUPFAM" id="SSF51905">
    <property type="entry name" value="FAD/NAD(P)-binding domain"/>
    <property type="match status" value="1"/>
</dbReference>
<name>A0AAX2CBZ3_9BACI</name>
<feature type="binding site" evidence="15">
    <location>
        <begin position="468"/>
        <end position="478"/>
    </location>
    <ligand>
        <name>FAD</name>
        <dbReference type="ChEBI" id="CHEBI:57692"/>
    </ligand>
</feature>
<comment type="similarity">
    <text evidence="1">Belongs to the class-II pyridine nucleotide-disulfide oxidoreductase family.</text>
</comment>
<keyword evidence="10 16" id="KW-0676">Redox-active center</keyword>
<reference evidence="20 21" key="1">
    <citation type="submission" date="2016-08" db="EMBL/GenBank/DDBJ databases">
        <authorList>
            <person name="Loux V."/>
            <person name="Rue O."/>
        </authorList>
    </citation>
    <scope>NUCLEOTIDE SEQUENCE [LARGE SCALE GENOMIC DNA]</scope>
    <source>
        <strain evidence="20 21">AFSSA_08CEB44bac</strain>
    </source>
</reference>
<evidence type="ECO:0000256" key="9">
    <source>
        <dbReference type="ARBA" id="ARBA00023157"/>
    </source>
</evidence>
<dbReference type="Proteomes" id="UP000242164">
    <property type="component" value="Unassembled WGS sequence"/>
</dbReference>
<dbReference type="NCBIfam" id="TIGR03140">
    <property type="entry name" value="AhpF"/>
    <property type="match status" value="1"/>
</dbReference>
<dbReference type="InterPro" id="IPR050097">
    <property type="entry name" value="Ferredoxin-NADP_redctase_2"/>
</dbReference>
<evidence type="ECO:0000256" key="15">
    <source>
        <dbReference type="PIRSR" id="PIRSR000238-1"/>
    </source>
</evidence>
<comment type="function">
    <text evidence="12">Transfer of electrons from NADH to the respiratory chain. The immediate electron acceptor for the enzyme is believed to be ubiquinone.</text>
</comment>
<dbReference type="PRINTS" id="PR00368">
    <property type="entry name" value="FADPNR"/>
</dbReference>
<dbReference type="InterPro" id="IPR044141">
    <property type="entry name" value="AhpF_NTD_C"/>
</dbReference>
<comment type="subunit">
    <text evidence="2">Homodimer.</text>
</comment>
<sequence>MILDADIKAQLSQYLQLMESDILLKVSTGDDDVSKDMLALVDELTAMSSKIKVEKAQLERTPSFSVNRIGEETGITFAGIPLGHEFTSLVLALLQVSGRAPKVEQKVIDQIKNIQGEYHFESYISLSCHNCPDVVQALNVMSVLNPGITHTMIDGAAFKEEVESKDIMAVPTVYLNGEPFGSGRMTLEEILAKMGNGPDASEFSDKDPYDVLVVGGGPAGASAAIYAARKGIRTGIVAERFGGQVMDTLGIENFISVKRTEGPKLVASLEEHVKDYDIDVMKLQRAKRLEKKELIEVELENGAVLKSKSVIISTGARWRNVGVPGEAEFKNKGVAYCPHCDGPLFAGKHVAVIGGGNSGIEAAIDLAGIVKHVTVLEFMPELKADAVLQERLYSLPNVTVLKNVQTKEITGTDTVNGISYIDRETEEVHHIELQGVFVQIGLVPNTDWLGDTVERVRGEIVIDKHGATNVPGVFAAGDCTNNPYKQIIISMGSGATAALGAFDYLIRN</sequence>
<evidence type="ECO:0000256" key="6">
    <source>
        <dbReference type="ARBA" id="ARBA00023002"/>
    </source>
</evidence>
<accession>A0AAX2CBZ3</accession>
<dbReference type="PRINTS" id="PR00469">
    <property type="entry name" value="PNDRDTASEII"/>
</dbReference>
<dbReference type="GeneID" id="33895668"/>
<dbReference type="InterPro" id="IPR012081">
    <property type="entry name" value="Alkyl_hydroperoxide_Rdtase_suF"/>
</dbReference>
<evidence type="ECO:0000256" key="17">
    <source>
        <dbReference type="SAM" id="Coils"/>
    </source>
</evidence>
<evidence type="ECO:0000256" key="3">
    <source>
        <dbReference type="ARBA" id="ARBA00012944"/>
    </source>
</evidence>
<dbReference type="GO" id="GO:0102039">
    <property type="term" value="F:NADH-dependent peroxiredoxin activity"/>
    <property type="evidence" value="ECO:0007669"/>
    <property type="project" value="InterPro"/>
</dbReference>
<evidence type="ECO:0000256" key="13">
    <source>
        <dbReference type="ARBA" id="ARBA00074388"/>
    </source>
</evidence>
<comment type="caution">
    <text evidence="20">The sequence shown here is derived from an EMBL/GenBank/DDBJ whole genome shotgun (WGS) entry which is preliminary data.</text>
</comment>
<keyword evidence="17" id="KW-0175">Coiled coil</keyword>
<dbReference type="InterPro" id="IPR044142">
    <property type="entry name" value="AhpF_NTD_N"/>
</dbReference>
<dbReference type="InterPro" id="IPR023753">
    <property type="entry name" value="FAD/NAD-binding_dom"/>
</dbReference>
<protein>
    <recommendedName>
        <fullName evidence="13">NADH dehydrogenase</fullName>
        <ecNumber evidence="3">7.1.1.2</ecNumber>
    </recommendedName>
    <alternativeName>
        <fullName evidence="14">Alkyl hydroperoxide reductase</fullName>
    </alternativeName>
</protein>
<dbReference type="GO" id="GO:0005829">
    <property type="term" value="C:cytosol"/>
    <property type="evidence" value="ECO:0007669"/>
    <property type="project" value="UniProtKB-ARBA"/>
</dbReference>
<dbReference type="Gene3D" id="3.40.30.80">
    <property type="match status" value="1"/>
</dbReference>
<dbReference type="SUPFAM" id="SSF52833">
    <property type="entry name" value="Thioredoxin-like"/>
    <property type="match status" value="2"/>
</dbReference>
<comment type="catalytic activity">
    <reaction evidence="11">
        <text>a ubiquinone + NADH + 5 H(+)(in) = a ubiquinol + NAD(+) + 4 H(+)(out)</text>
        <dbReference type="Rhea" id="RHEA:29091"/>
        <dbReference type="Rhea" id="RHEA-COMP:9565"/>
        <dbReference type="Rhea" id="RHEA-COMP:9566"/>
        <dbReference type="ChEBI" id="CHEBI:15378"/>
        <dbReference type="ChEBI" id="CHEBI:16389"/>
        <dbReference type="ChEBI" id="CHEBI:17976"/>
        <dbReference type="ChEBI" id="CHEBI:57540"/>
        <dbReference type="ChEBI" id="CHEBI:57945"/>
        <dbReference type="EC" id="7.1.1.2"/>
    </reaction>
</comment>
<dbReference type="GO" id="GO:0016668">
    <property type="term" value="F:oxidoreductase activity, acting on a sulfur group of donors, NAD(P) as acceptor"/>
    <property type="evidence" value="ECO:0007669"/>
    <property type="project" value="UniProtKB-ARBA"/>
</dbReference>
<dbReference type="GO" id="GO:0032991">
    <property type="term" value="C:protein-containing complex"/>
    <property type="evidence" value="ECO:0007669"/>
    <property type="project" value="UniProtKB-ARBA"/>
</dbReference>
<dbReference type="EC" id="7.1.1.2" evidence="3"/>
<evidence type="ECO:0000313" key="20">
    <source>
        <dbReference type="EMBL" id="SCL83389.1"/>
    </source>
</evidence>
<keyword evidence="5 15" id="KW-0274">FAD</keyword>
<dbReference type="FunFam" id="3.50.50.60:FF:000007">
    <property type="entry name" value="Alkyl hydroperoxide reductase, F subunit"/>
    <property type="match status" value="1"/>
</dbReference>
<evidence type="ECO:0000256" key="14">
    <source>
        <dbReference type="ARBA" id="ARBA00083479"/>
    </source>
</evidence>
<feature type="domain" description="Thioredoxin-like fold" evidence="19">
    <location>
        <begin position="125"/>
        <end position="193"/>
    </location>
</feature>
<evidence type="ECO:0000256" key="1">
    <source>
        <dbReference type="ARBA" id="ARBA00009333"/>
    </source>
</evidence>
<keyword evidence="6" id="KW-0560">Oxidoreductase</keyword>
<evidence type="ECO:0000256" key="5">
    <source>
        <dbReference type="ARBA" id="ARBA00022827"/>
    </source>
</evidence>
<evidence type="ECO:0000256" key="10">
    <source>
        <dbReference type="ARBA" id="ARBA00023284"/>
    </source>
</evidence>
<organism evidence="20 21">
    <name type="scientific">Bacillus cytotoxicus</name>
    <dbReference type="NCBI Taxonomy" id="580165"/>
    <lineage>
        <taxon>Bacteria</taxon>
        <taxon>Bacillati</taxon>
        <taxon>Bacillota</taxon>
        <taxon>Bacilli</taxon>
        <taxon>Bacillales</taxon>
        <taxon>Bacillaceae</taxon>
        <taxon>Bacillus</taxon>
        <taxon>Bacillus cereus group</taxon>
    </lineage>
</organism>
<comment type="cofactor">
    <cofactor evidence="15">
        <name>FAD</name>
        <dbReference type="ChEBI" id="CHEBI:57692"/>
    </cofactor>
    <text evidence="15">Binds 1 FAD per subunit.</text>
</comment>
<feature type="binding site" evidence="15">
    <location>
        <begin position="349"/>
        <end position="363"/>
    </location>
    <ligand>
        <name>NAD(+)</name>
        <dbReference type="ChEBI" id="CHEBI:57540"/>
    </ligand>
</feature>
<evidence type="ECO:0000256" key="11">
    <source>
        <dbReference type="ARBA" id="ARBA00049551"/>
    </source>
</evidence>
<evidence type="ECO:0000313" key="21">
    <source>
        <dbReference type="Proteomes" id="UP000242164"/>
    </source>
</evidence>